<dbReference type="OrthoDB" id="293715at2759"/>
<sequence>MLGSSAIRALEKKGCMAQCGEAGSEAPVTCHTSCDRCDGASEEDCLSCKARRFLHDRKCLEQCPDGTFGDSDSKACTQCHDSCGSCSGSGEADCQSCDSEDNFLHNGRCLTACPPQFFADAKRVCVKLAGSVVALKTTGKAGTFFVYSNSTNCVKLVPLDDKEKENPKKVSDEAKMWMISDTGNGETSLRNVRTGMALHMLARPRSQTKESGCSETLSSCAVARPPTPVLGQDELWTDNEWASSKCDKSAFTVTPAGPSTIGLSIGKRYLRFHKEAVMMSDEVDASEPKLDKSMRFEPVVVLPAVASELRTRGRCKQMITQSLQCSAAAGGQAIDAFADFTEQKPTQESVRCDLQWLSMTSKYSSIADSSFTGHGYEAEACSVLEHAFSTQRCEDDEHGPLLNSEDGNVASSDSKEVFYWNVRHQCRRYKQGYASKDELKGLWLNCAVTKGWRFNPRNIGWFSTWEAWKDIMPLREVDCILRPKPNVDWSSLTEPGWQDDAGKRVSWDYLASLVPEAGAYCEITKPSKAETQNFKTVDKTDKINWLCRMAHWRNMGVVLFFNGADPTKPPFTRTEDNRLCKPIYWCQKELRRWPVQFERNKAQAERNKAQKLLSAERNKAQKLQKLLSAEREKAKKLEAENAKLKQLEAQSAKRQLKHMRQPEHHRKMPTSRTKRHRKSSKLCPDTSKPPGCYYYQHEISAPKGSGEQYSELPTKVSRLALNLLSSDSEADYSSFADCSSKMPCLCKKSSSRVNFVAGENVQDLEQAHTFESNESLPDSAPGNGSRFHVPASADTERIAPQSARINRSSLTQSRAVLPSRGSARPGPRPNQPPPPTSARRSPRNAPAPVQTTRPLLHAQSARGVGASAMQAPSSNGTVPTRLRHWASVSSIPQQEAPASLLQAARSRASLVHQPVPEGLAVAPSAQTAQPHIHVSANALRTLEPMLQDVADFGSEDGSCSICLVSTLSSFSRLKPTPGTPGAMARLMWPLAVLATLASGAAFVASTPRSLSVPRVQGVQHVQGVKAAHVQGPAFQTASSPFVGLGVTAAVAAVAVGAATLRRSLVARQLRLAGQDIPRNKQLAYGLICSIFGLGKTTAFKVCIDCDINPYKIVSQLSEDEEFRLAEEIGNYVLENPLRRMYKANCKALLAIKHRRGVRMQKGLPVHFQRSKTNNRNARKLNPSRF</sequence>
<evidence type="ECO:0000256" key="2">
    <source>
        <dbReference type="ARBA" id="ARBA00022980"/>
    </source>
</evidence>
<gene>
    <name evidence="5" type="primary">rpsM</name>
    <name evidence="5" type="ORF">AK812_SmicGene41056</name>
</gene>
<accession>A0A1Q9C750</accession>
<keyword evidence="2 5" id="KW-0689">Ribosomal protein</keyword>
<feature type="region of interest" description="Disordered" evidence="4">
    <location>
        <begin position="653"/>
        <end position="684"/>
    </location>
</feature>
<evidence type="ECO:0000256" key="1">
    <source>
        <dbReference type="ARBA" id="ARBA00008080"/>
    </source>
</evidence>
<comment type="similarity">
    <text evidence="1">Belongs to the universal ribosomal protein uS13 family.</text>
</comment>
<name>A0A1Q9C750_SYMMI</name>
<protein>
    <submittedName>
        <fullName evidence="5">30S ribosomal protein S13</fullName>
    </submittedName>
</protein>
<dbReference type="InterPro" id="IPR010979">
    <property type="entry name" value="Ribosomal_uS13-like_H2TH"/>
</dbReference>
<dbReference type="InterPro" id="IPR001892">
    <property type="entry name" value="Ribosomal_uS13"/>
</dbReference>
<evidence type="ECO:0000313" key="5">
    <source>
        <dbReference type="EMBL" id="OLP78741.1"/>
    </source>
</evidence>
<evidence type="ECO:0000256" key="3">
    <source>
        <dbReference type="ARBA" id="ARBA00023274"/>
    </source>
</evidence>
<dbReference type="Proteomes" id="UP000186817">
    <property type="component" value="Unassembled WGS sequence"/>
</dbReference>
<dbReference type="InterPro" id="IPR051514">
    <property type="entry name" value="R-spondin"/>
</dbReference>
<evidence type="ECO:0000313" key="6">
    <source>
        <dbReference type="Proteomes" id="UP000186817"/>
    </source>
</evidence>
<dbReference type="InterPro" id="IPR027437">
    <property type="entry name" value="Rbsml_uS13_C"/>
</dbReference>
<evidence type="ECO:0000256" key="4">
    <source>
        <dbReference type="SAM" id="MobiDB-lite"/>
    </source>
</evidence>
<dbReference type="PANTHER" id="PTHR46987:SF7">
    <property type="entry name" value="TNFR-CYS DOMAIN-CONTAINING PROTEIN"/>
    <property type="match status" value="1"/>
</dbReference>
<feature type="compositionally biased region" description="Pro residues" evidence="4">
    <location>
        <begin position="826"/>
        <end position="836"/>
    </location>
</feature>
<feature type="compositionally biased region" description="Basic residues" evidence="4">
    <location>
        <begin position="654"/>
        <end position="680"/>
    </location>
</feature>
<dbReference type="Pfam" id="PF00416">
    <property type="entry name" value="Ribosomal_S13"/>
    <property type="match status" value="1"/>
</dbReference>
<dbReference type="EMBL" id="LSRX01001568">
    <property type="protein sequence ID" value="OLP78741.1"/>
    <property type="molecule type" value="Genomic_DNA"/>
</dbReference>
<dbReference type="Gene3D" id="2.10.220.10">
    <property type="entry name" value="Hormone Receptor, Insulin-like Growth Factor Receptor 1, Chain A, domain 2"/>
    <property type="match status" value="1"/>
</dbReference>
<feature type="region of interest" description="Disordered" evidence="4">
    <location>
        <begin position="770"/>
        <end position="852"/>
    </location>
</feature>
<dbReference type="CDD" id="cd00064">
    <property type="entry name" value="FU"/>
    <property type="match status" value="2"/>
</dbReference>
<dbReference type="AlphaFoldDB" id="A0A1Q9C750"/>
<feature type="compositionally biased region" description="Low complexity" evidence="4">
    <location>
        <begin position="837"/>
        <end position="848"/>
    </location>
</feature>
<dbReference type="InterPro" id="IPR006212">
    <property type="entry name" value="Furin_repeat"/>
</dbReference>
<dbReference type="SUPFAM" id="SSF57184">
    <property type="entry name" value="Growth factor receptor domain"/>
    <property type="match status" value="1"/>
</dbReference>
<organism evidence="5 6">
    <name type="scientific">Symbiodinium microadriaticum</name>
    <name type="common">Dinoflagellate</name>
    <name type="synonym">Zooxanthella microadriatica</name>
    <dbReference type="NCBI Taxonomy" id="2951"/>
    <lineage>
        <taxon>Eukaryota</taxon>
        <taxon>Sar</taxon>
        <taxon>Alveolata</taxon>
        <taxon>Dinophyceae</taxon>
        <taxon>Suessiales</taxon>
        <taxon>Symbiodiniaceae</taxon>
        <taxon>Symbiodinium</taxon>
    </lineage>
</organism>
<dbReference type="SUPFAM" id="SSF46946">
    <property type="entry name" value="S13-like H2TH domain"/>
    <property type="match status" value="1"/>
</dbReference>
<keyword evidence="6" id="KW-1185">Reference proteome</keyword>
<feature type="compositionally biased region" description="Polar residues" evidence="4">
    <location>
        <begin position="803"/>
        <end position="814"/>
    </location>
</feature>
<reference evidence="5 6" key="1">
    <citation type="submission" date="2016-02" db="EMBL/GenBank/DDBJ databases">
        <title>Genome analysis of coral dinoflagellate symbionts highlights evolutionary adaptations to a symbiotic lifestyle.</title>
        <authorList>
            <person name="Aranda M."/>
            <person name="Li Y."/>
            <person name="Liew Y.J."/>
            <person name="Baumgarten S."/>
            <person name="Simakov O."/>
            <person name="Wilson M."/>
            <person name="Piel J."/>
            <person name="Ashoor H."/>
            <person name="Bougouffa S."/>
            <person name="Bajic V.B."/>
            <person name="Ryu T."/>
            <person name="Ravasi T."/>
            <person name="Bayer T."/>
            <person name="Micklem G."/>
            <person name="Kim H."/>
            <person name="Bhak J."/>
            <person name="Lajeunesse T.C."/>
            <person name="Voolstra C.R."/>
        </authorList>
    </citation>
    <scope>NUCLEOTIDE SEQUENCE [LARGE SCALE GENOMIC DNA]</scope>
    <source>
        <strain evidence="5 6">CCMP2467</strain>
    </source>
</reference>
<dbReference type="GO" id="GO:0003723">
    <property type="term" value="F:RNA binding"/>
    <property type="evidence" value="ECO:0007669"/>
    <property type="project" value="InterPro"/>
</dbReference>
<dbReference type="GO" id="GO:0003735">
    <property type="term" value="F:structural constituent of ribosome"/>
    <property type="evidence" value="ECO:0007669"/>
    <property type="project" value="InterPro"/>
</dbReference>
<keyword evidence="3" id="KW-0687">Ribonucleoprotein</keyword>
<dbReference type="Gene3D" id="1.10.8.50">
    <property type="match status" value="1"/>
</dbReference>
<dbReference type="GO" id="GO:0006412">
    <property type="term" value="P:translation"/>
    <property type="evidence" value="ECO:0007669"/>
    <property type="project" value="InterPro"/>
</dbReference>
<comment type="caution">
    <text evidence="5">The sequence shown here is derived from an EMBL/GenBank/DDBJ whole genome shotgun (WGS) entry which is preliminary data.</text>
</comment>
<dbReference type="GO" id="GO:0005840">
    <property type="term" value="C:ribosome"/>
    <property type="evidence" value="ECO:0007669"/>
    <property type="project" value="UniProtKB-KW"/>
</dbReference>
<dbReference type="Gene3D" id="4.10.910.10">
    <property type="entry name" value="30s ribosomal protein s13, domain 2"/>
    <property type="match status" value="1"/>
</dbReference>
<proteinExistence type="inferred from homology"/>
<dbReference type="InterPro" id="IPR009030">
    <property type="entry name" value="Growth_fac_rcpt_cys_sf"/>
</dbReference>
<dbReference type="PANTHER" id="PTHR46987">
    <property type="entry name" value="NEUROHYPOPHYSIAL HORMONES, N-TERMINAL DOMAIN CONTAINING PROTEIN"/>
    <property type="match status" value="1"/>
</dbReference>
<dbReference type="GO" id="GO:1990904">
    <property type="term" value="C:ribonucleoprotein complex"/>
    <property type="evidence" value="ECO:0007669"/>
    <property type="project" value="UniProtKB-KW"/>
</dbReference>
<dbReference type="PROSITE" id="PS50159">
    <property type="entry name" value="RIBOSOMAL_S13_2"/>
    <property type="match status" value="1"/>
</dbReference>
<dbReference type="SMART" id="SM00261">
    <property type="entry name" value="FU"/>
    <property type="match status" value="2"/>
</dbReference>